<keyword evidence="1" id="KW-0805">Transcription regulation</keyword>
<dbReference type="PROSITE" id="PS50932">
    <property type="entry name" value="HTH_LACI_2"/>
    <property type="match status" value="1"/>
</dbReference>
<evidence type="ECO:0000313" key="6">
    <source>
        <dbReference type="EMBL" id="QNF30031.1"/>
    </source>
</evidence>
<dbReference type="InterPro" id="IPR000843">
    <property type="entry name" value="HTH_LacI"/>
</dbReference>
<dbReference type="SUPFAM" id="SSF53822">
    <property type="entry name" value="Periplasmic binding protein-like I"/>
    <property type="match status" value="1"/>
</dbReference>
<reference evidence="6 7" key="1">
    <citation type="submission" date="2020-06" db="EMBL/GenBank/DDBJ databases">
        <title>Metabacillus dokdonensis sp. nov., isolated from the rhizosphere of Elymus tsukushiensis, a plant native to the Dokdo Islands, Republic of Korea.</title>
        <authorList>
            <person name="Lee S.Y."/>
            <person name="Hwang Y.J."/>
            <person name="Son J.S."/>
            <person name="Ghim S.Y."/>
        </authorList>
    </citation>
    <scope>NUCLEOTIDE SEQUENCE [LARGE SCALE GENOMIC DNA]</scope>
    <source>
        <strain evidence="6 7">KUDC1714</strain>
    </source>
</reference>
<name>A0ABX6SAX4_9BACI</name>
<dbReference type="Proteomes" id="UP000515490">
    <property type="component" value="Chromosome"/>
</dbReference>
<dbReference type="InterPro" id="IPR001387">
    <property type="entry name" value="Cro/C1-type_HTH"/>
</dbReference>
<dbReference type="Pfam" id="PF00356">
    <property type="entry name" value="LacI"/>
    <property type="match status" value="1"/>
</dbReference>
<dbReference type="PANTHER" id="PTHR30146">
    <property type="entry name" value="LACI-RELATED TRANSCRIPTIONAL REPRESSOR"/>
    <property type="match status" value="1"/>
</dbReference>
<evidence type="ECO:0000313" key="7">
    <source>
        <dbReference type="Proteomes" id="UP000515490"/>
    </source>
</evidence>
<dbReference type="CDD" id="cd01392">
    <property type="entry name" value="HTH_LacI"/>
    <property type="match status" value="1"/>
</dbReference>
<gene>
    <name evidence="6" type="ORF">HUW50_22655</name>
</gene>
<proteinExistence type="predicted"/>
<dbReference type="PRINTS" id="PR00036">
    <property type="entry name" value="HTHLACI"/>
</dbReference>
<dbReference type="InterPro" id="IPR001761">
    <property type="entry name" value="Peripla_BP/Lac1_sug-bd_dom"/>
</dbReference>
<keyword evidence="2 6" id="KW-0238">DNA-binding</keyword>
<protein>
    <submittedName>
        <fullName evidence="6">LacI family DNA-binding transcriptional regulator</fullName>
    </submittedName>
</protein>
<evidence type="ECO:0000259" key="5">
    <source>
        <dbReference type="PROSITE" id="PS50943"/>
    </source>
</evidence>
<evidence type="ECO:0000256" key="2">
    <source>
        <dbReference type="ARBA" id="ARBA00023125"/>
    </source>
</evidence>
<dbReference type="RefSeq" id="WP_185653352.1">
    <property type="nucleotide sequence ID" value="NZ_CP055263.1"/>
</dbReference>
<dbReference type="InterPro" id="IPR028082">
    <property type="entry name" value="Peripla_BP_I"/>
</dbReference>
<feature type="domain" description="HTH lacI-type" evidence="4">
    <location>
        <begin position="2"/>
        <end position="56"/>
    </location>
</feature>
<dbReference type="InterPro" id="IPR010982">
    <property type="entry name" value="Lambda_DNA-bd_dom_sf"/>
</dbReference>
<organism evidence="6 7">
    <name type="scientific">Metabacillus elymi</name>
    <dbReference type="NCBI Taxonomy" id="2745198"/>
    <lineage>
        <taxon>Bacteria</taxon>
        <taxon>Bacillati</taxon>
        <taxon>Bacillota</taxon>
        <taxon>Bacilli</taxon>
        <taxon>Bacillales</taxon>
        <taxon>Bacillaceae</taxon>
        <taxon>Metabacillus</taxon>
    </lineage>
</organism>
<dbReference type="GO" id="GO:0003677">
    <property type="term" value="F:DNA binding"/>
    <property type="evidence" value="ECO:0007669"/>
    <property type="project" value="UniProtKB-KW"/>
</dbReference>
<dbReference type="CDD" id="cd06267">
    <property type="entry name" value="PBP1_LacI_sugar_binding-like"/>
    <property type="match status" value="1"/>
</dbReference>
<dbReference type="PROSITE" id="PS50943">
    <property type="entry name" value="HTH_CROC1"/>
    <property type="match status" value="1"/>
</dbReference>
<evidence type="ECO:0000256" key="1">
    <source>
        <dbReference type="ARBA" id="ARBA00023015"/>
    </source>
</evidence>
<keyword evidence="3" id="KW-0804">Transcription</keyword>
<dbReference type="SUPFAM" id="SSF47413">
    <property type="entry name" value="lambda repressor-like DNA-binding domains"/>
    <property type="match status" value="1"/>
</dbReference>
<evidence type="ECO:0000256" key="3">
    <source>
        <dbReference type="ARBA" id="ARBA00023163"/>
    </source>
</evidence>
<accession>A0ABX6SAX4</accession>
<sequence length="333" mass="37060">MATMKDVAKLCGISISTVSRVINNSGYVNKETEEKVKAAIEKLNFSPNQAARSLVNGDTKTIGLIIPDISNPFFPAIARAVEDTLQEEKYSIIVCNSDNDILKLSKHFKTLKQKSVDGIIIAGEIKRNHIQEFTEQNLPLVMIDVNTDSLPVNSVRTDNRFGGNIATNHLIEQGFSRIAHIRGPLDSSTAEDRYKGYLDSLKEFGILYDPTLVQIGDFHEESGYNAMLRLLAHSNPPDAVFVANDLMALGVLEVLSKNKSQIGIVGYDDIPFIKYLNPKLTTVKQPIYDIGIKAAQILLKTINNSSETVDFVKELMKPELIIRQTSLREKVRK</sequence>
<dbReference type="Gene3D" id="3.40.50.2300">
    <property type="match status" value="2"/>
</dbReference>
<dbReference type="Gene3D" id="1.10.260.40">
    <property type="entry name" value="lambda repressor-like DNA-binding domains"/>
    <property type="match status" value="1"/>
</dbReference>
<feature type="domain" description="HTH cro/C1-type" evidence="5">
    <location>
        <begin position="3"/>
        <end position="50"/>
    </location>
</feature>
<dbReference type="SMART" id="SM00354">
    <property type="entry name" value="HTH_LACI"/>
    <property type="match status" value="1"/>
</dbReference>
<keyword evidence="7" id="KW-1185">Reference proteome</keyword>
<dbReference type="Pfam" id="PF00532">
    <property type="entry name" value="Peripla_BP_1"/>
    <property type="match status" value="1"/>
</dbReference>
<dbReference type="EMBL" id="CP055263">
    <property type="protein sequence ID" value="QNF30031.1"/>
    <property type="molecule type" value="Genomic_DNA"/>
</dbReference>
<dbReference type="PANTHER" id="PTHR30146:SF109">
    <property type="entry name" value="HTH-TYPE TRANSCRIPTIONAL REGULATOR GALS"/>
    <property type="match status" value="1"/>
</dbReference>
<evidence type="ECO:0000259" key="4">
    <source>
        <dbReference type="PROSITE" id="PS50932"/>
    </source>
</evidence>